<accession>A0ABN6XKT6</accession>
<reference evidence="3" key="1">
    <citation type="journal article" date="2019" name="Int. J. Syst. Evol. Microbiol.">
        <title>The Global Catalogue of Microorganisms (GCM) 10K type strain sequencing project: providing services to taxonomists for standard genome sequencing and annotation.</title>
        <authorList>
            <consortium name="The Broad Institute Genomics Platform"/>
            <consortium name="The Broad Institute Genome Sequencing Center for Infectious Disease"/>
            <person name="Wu L."/>
            <person name="Ma J."/>
        </authorList>
    </citation>
    <scope>NUCLEOTIDE SEQUENCE [LARGE SCALE GENOMIC DNA]</scope>
    <source>
        <strain evidence="3">NBRC 108725</strain>
    </source>
</reference>
<evidence type="ECO:0000313" key="2">
    <source>
        <dbReference type="EMBL" id="BDZ45553.1"/>
    </source>
</evidence>
<dbReference type="EMBL" id="AP027731">
    <property type="protein sequence ID" value="BDZ45553.1"/>
    <property type="molecule type" value="Genomic_DNA"/>
</dbReference>
<keyword evidence="3" id="KW-1185">Reference proteome</keyword>
<gene>
    <name evidence="2" type="ORF">GCM10025866_14620</name>
</gene>
<feature type="region of interest" description="Disordered" evidence="1">
    <location>
        <begin position="1"/>
        <end position="30"/>
    </location>
</feature>
<feature type="compositionally biased region" description="Basic and acidic residues" evidence="1">
    <location>
        <begin position="16"/>
        <end position="27"/>
    </location>
</feature>
<sequence>MLQILTITRPLPRPHRLAEEPQPHDVLEEPGAAVDATLVREARLSSLVRGEGADSSVPTSDHVPEEM</sequence>
<name>A0ABN6XKT6_9MICO</name>
<dbReference type="Proteomes" id="UP001321498">
    <property type="component" value="Chromosome"/>
</dbReference>
<feature type="region of interest" description="Disordered" evidence="1">
    <location>
        <begin position="45"/>
        <end position="67"/>
    </location>
</feature>
<evidence type="ECO:0000256" key="1">
    <source>
        <dbReference type="SAM" id="MobiDB-lite"/>
    </source>
</evidence>
<evidence type="ECO:0000313" key="3">
    <source>
        <dbReference type="Proteomes" id="UP001321498"/>
    </source>
</evidence>
<proteinExistence type="predicted"/>
<organism evidence="2 3">
    <name type="scientific">Naasia aerilata</name>
    <dbReference type="NCBI Taxonomy" id="1162966"/>
    <lineage>
        <taxon>Bacteria</taxon>
        <taxon>Bacillati</taxon>
        <taxon>Actinomycetota</taxon>
        <taxon>Actinomycetes</taxon>
        <taxon>Micrococcales</taxon>
        <taxon>Microbacteriaceae</taxon>
        <taxon>Naasia</taxon>
    </lineage>
</organism>
<protein>
    <submittedName>
        <fullName evidence="2">Uncharacterized protein</fullName>
    </submittedName>
</protein>